<keyword evidence="13" id="KW-1185">Reference proteome</keyword>
<accession>E3J8K9</accession>
<keyword evidence="6 9" id="KW-0812">Transmembrane</keyword>
<dbReference type="FunCoup" id="E3J8K9">
    <property type="interactions" value="43"/>
</dbReference>
<organism evidence="12 13">
    <name type="scientific">Pseudofrankia inefficax (strain DSM 45817 / CECT 9037 / DDB 130130 / EuI1c)</name>
    <name type="common">Frankia inefficax</name>
    <dbReference type="NCBI Taxonomy" id="298654"/>
    <lineage>
        <taxon>Bacteria</taxon>
        <taxon>Bacillati</taxon>
        <taxon>Actinomycetota</taxon>
        <taxon>Actinomycetes</taxon>
        <taxon>Frankiales</taxon>
        <taxon>Frankiaceae</taxon>
        <taxon>Pseudofrankia</taxon>
    </lineage>
</organism>
<dbReference type="PANTHER" id="PTHR30425:SF1">
    <property type="entry name" value="PHOSPHATE TRANSPORT SYSTEM PERMEASE PROTEIN PSTC"/>
    <property type="match status" value="1"/>
</dbReference>
<keyword evidence="5" id="KW-0592">Phosphate transport</keyword>
<dbReference type="PROSITE" id="PS50928">
    <property type="entry name" value="ABC_TM1"/>
    <property type="match status" value="1"/>
</dbReference>
<dbReference type="InterPro" id="IPR000515">
    <property type="entry name" value="MetI-like"/>
</dbReference>
<evidence type="ECO:0000256" key="2">
    <source>
        <dbReference type="ARBA" id="ARBA00007069"/>
    </source>
</evidence>
<dbReference type="OrthoDB" id="9785113at2"/>
<dbReference type="GO" id="GO:0006817">
    <property type="term" value="P:phosphate ion transport"/>
    <property type="evidence" value="ECO:0007669"/>
    <property type="project" value="UniProtKB-KW"/>
</dbReference>
<evidence type="ECO:0000256" key="3">
    <source>
        <dbReference type="ARBA" id="ARBA00022448"/>
    </source>
</evidence>
<evidence type="ECO:0000256" key="10">
    <source>
        <dbReference type="SAM" id="MobiDB-lite"/>
    </source>
</evidence>
<feature type="transmembrane region" description="Helical" evidence="9">
    <location>
        <begin position="205"/>
        <end position="223"/>
    </location>
</feature>
<feature type="transmembrane region" description="Helical" evidence="9">
    <location>
        <begin position="95"/>
        <end position="126"/>
    </location>
</feature>
<dbReference type="STRING" id="298654.FraEuI1c_0366"/>
<comment type="subcellular location">
    <subcellularLocation>
        <location evidence="1 9">Cell membrane</location>
        <topology evidence="1 9">Multi-pass membrane protein</topology>
    </subcellularLocation>
</comment>
<feature type="transmembrane region" description="Helical" evidence="9">
    <location>
        <begin position="52"/>
        <end position="75"/>
    </location>
</feature>
<dbReference type="eggNOG" id="COG0573">
    <property type="taxonomic scope" value="Bacteria"/>
</dbReference>
<evidence type="ECO:0000256" key="4">
    <source>
        <dbReference type="ARBA" id="ARBA00022475"/>
    </source>
</evidence>
<dbReference type="KEGG" id="fri:FraEuI1c_0366"/>
<evidence type="ECO:0000256" key="1">
    <source>
        <dbReference type="ARBA" id="ARBA00004651"/>
    </source>
</evidence>
<reference evidence="12 13" key="1">
    <citation type="submission" date="2010-10" db="EMBL/GenBank/DDBJ databases">
        <title>Complete sequence of Frankia sp. EuI1c.</title>
        <authorList>
            <consortium name="US DOE Joint Genome Institute"/>
            <person name="Lucas S."/>
            <person name="Copeland A."/>
            <person name="Lapidus A."/>
            <person name="Cheng J.-F."/>
            <person name="Bruce D."/>
            <person name="Goodwin L."/>
            <person name="Pitluck S."/>
            <person name="Chertkov O."/>
            <person name="Detter J.C."/>
            <person name="Han C."/>
            <person name="Tapia R."/>
            <person name="Land M."/>
            <person name="Hauser L."/>
            <person name="Jeffries C."/>
            <person name="Kyrpides N."/>
            <person name="Ivanova N."/>
            <person name="Mikhailova N."/>
            <person name="Beauchemin N."/>
            <person name="Sen A."/>
            <person name="Sur S.A."/>
            <person name="Gtari M."/>
            <person name="Wall L."/>
            <person name="Tisa L."/>
            <person name="Woyke T."/>
        </authorList>
    </citation>
    <scope>NUCLEOTIDE SEQUENCE [LARGE SCALE GENOMIC DNA]</scope>
    <source>
        <strain evidence="13">DSM 45817 / CECT 9037 / EuI1c</strain>
    </source>
</reference>
<feature type="transmembrane region" description="Helical" evidence="9">
    <location>
        <begin position="175"/>
        <end position="193"/>
    </location>
</feature>
<dbReference type="SUPFAM" id="SSF161098">
    <property type="entry name" value="MetI-like"/>
    <property type="match status" value="1"/>
</dbReference>
<feature type="compositionally biased region" description="Low complexity" evidence="10">
    <location>
        <begin position="1"/>
        <end position="10"/>
    </location>
</feature>
<keyword evidence="8 9" id="KW-0472">Membrane</keyword>
<proteinExistence type="inferred from homology"/>
<feature type="region of interest" description="Disordered" evidence="10">
    <location>
        <begin position="1"/>
        <end position="30"/>
    </location>
</feature>
<evidence type="ECO:0000256" key="5">
    <source>
        <dbReference type="ARBA" id="ARBA00022592"/>
    </source>
</evidence>
<protein>
    <submittedName>
        <fullName evidence="12">Phosphate ABC transporter, inner membrane subunit PstC</fullName>
    </submittedName>
</protein>
<dbReference type="Gene3D" id="1.10.3720.10">
    <property type="entry name" value="MetI-like"/>
    <property type="match status" value="1"/>
</dbReference>
<dbReference type="PANTHER" id="PTHR30425">
    <property type="entry name" value="PHOSPHATE TRANSPORT SYSTEM PERMEASE PROTEIN PST"/>
    <property type="match status" value="1"/>
</dbReference>
<name>E3J8K9_PSEI1</name>
<dbReference type="InParanoid" id="E3J8K9"/>
<evidence type="ECO:0000256" key="8">
    <source>
        <dbReference type="ARBA" id="ARBA00023136"/>
    </source>
</evidence>
<dbReference type="EMBL" id="CP002299">
    <property type="protein sequence ID" value="ADP78452.1"/>
    <property type="molecule type" value="Genomic_DNA"/>
</dbReference>
<dbReference type="GO" id="GO:0005886">
    <property type="term" value="C:plasma membrane"/>
    <property type="evidence" value="ECO:0007669"/>
    <property type="project" value="UniProtKB-SubCell"/>
</dbReference>
<feature type="transmembrane region" description="Helical" evidence="9">
    <location>
        <begin position="359"/>
        <end position="378"/>
    </location>
</feature>
<dbReference type="Proteomes" id="UP000002484">
    <property type="component" value="Chromosome"/>
</dbReference>
<gene>
    <name evidence="12" type="ordered locus">FraEuI1c_0366</name>
</gene>
<dbReference type="CDD" id="cd06261">
    <property type="entry name" value="TM_PBP2"/>
    <property type="match status" value="1"/>
</dbReference>
<dbReference type="InterPro" id="IPR035906">
    <property type="entry name" value="MetI-like_sf"/>
</dbReference>
<keyword evidence="3 9" id="KW-0813">Transport</keyword>
<keyword evidence="4" id="KW-1003">Cell membrane</keyword>
<feature type="transmembrane region" description="Helical" evidence="9">
    <location>
        <begin position="138"/>
        <end position="163"/>
    </location>
</feature>
<keyword evidence="7 9" id="KW-1133">Transmembrane helix</keyword>
<dbReference type="Pfam" id="PF00528">
    <property type="entry name" value="BPD_transp_1"/>
    <property type="match status" value="1"/>
</dbReference>
<evidence type="ECO:0000256" key="9">
    <source>
        <dbReference type="RuleBase" id="RU363032"/>
    </source>
</evidence>
<sequence length="393" mass="40263">MTTEPAIEPGGPAGPGGTEGIEPPPPITPEGGKAKVSLADSLFKNLTRACGVVLLLLIAAIAVFLVVKATGALGANKGNFFTTKTWNPNDIPPVFGIAALLSGTVITAAIAMLLAVPVGVGIALCITNYAPRRVADPIAYVVDLLAAVPSVVYGLWGLVVLVPHMVGVESWMNQYLLWFPWPELAGALIGFVVQRLVGRGTVGSFVTSGGVLGLLVGIVAGIAKAPDSIGIFNTHGAGTVGRGIFVASVVLAVMILPTIAAISREVFRQVPTAHKEAALALGATRWEMIRTAVLPYGQPGVISGAMLGLGRAMGETIAVALVLPASFNIPWRVLTPAGNTIAANIANAYGEANDNGRGALIASGLVLFIVTMIVNMAARAVIARRAEFSGSAT</sequence>
<evidence type="ECO:0000256" key="7">
    <source>
        <dbReference type="ARBA" id="ARBA00022989"/>
    </source>
</evidence>
<dbReference type="RefSeq" id="WP_013421575.1">
    <property type="nucleotide sequence ID" value="NC_014666.1"/>
</dbReference>
<evidence type="ECO:0000313" key="12">
    <source>
        <dbReference type="EMBL" id="ADP78452.1"/>
    </source>
</evidence>
<dbReference type="HOGENOM" id="CLU_033621_1_3_11"/>
<feature type="transmembrane region" description="Helical" evidence="9">
    <location>
        <begin position="243"/>
        <end position="262"/>
    </location>
</feature>
<evidence type="ECO:0000256" key="6">
    <source>
        <dbReference type="ARBA" id="ARBA00022692"/>
    </source>
</evidence>
<comment type="similarity">
    <text evidence="2">Belongs to the binding-protein-dependent transport system permease family. CysTW subfamily.</text>
</comment>
<dbReference type="AlphaFoldDB" id="E3J8K9"/>
<dbReference type="GO" id="GO:0055085">
    <property type="term" value="P:transmembrane transport"/>
    <property type="evidence" value="ECO:0007669"/>
    <property type="project" value="InterPro"/>
</dbReference>
<feature type="domain" description="ABC transmembrane type-1" evidence="11">
    <location>
        <begin position="101"/>
        <end position="378"/>
    </location>
</feature>
<dbReference type="InterPro" id="IPR051124">
    <property type="entry name" value="Phosphate_Transport_Permease"/>
</dbReference>
<evidence type="ECO:0000313" key="13">
    <source>
        <dbReference type="Proteomes" id="UP000002484"/>
    </source>
</evidence>
<evidence type="ECO:0000259" key="11">
    <source>
        <dbReference type="PROSITE" id="PS50928"/>
    </source>
</evidence>